<evidence type="ECO:0000256" key="1">
    <source>
        <dbReference type="SAM" id="MobiDB-lite"/>
    </source>
</evidence>
<reference evidence="3" key="1">
    <citation type="journal article" date="2022" name="Front. Genet.">
        <title>Chromosome-Scale Assembly of the Dendrobium nobile Genome Provides Insights Into the Molecular Mechanism of the Biosynthesis of the Medicinal Active Ingredient of Dendrobium.</title>
        <authorList>
            <person name="Xu Q."/>
            <person name="Niu S.-C."/>
            <person name="Li K.-L."/>
            <person name="Zheng P.-J."/>
            <person name="Zhang X.-J."/>
            <person name="Jia Y."/>
            <person name="Liu Y."/>
            <person name="Niu Y.-X."/>
            <person name="Yu L.-H."/>
            <person name="Chen D.-F."/>
            <person name="Zhang G.-Q."/>
        </authorList>
    </citation>
    <scope>NUCLEOTIDE SEQUENCE</scope>
    <source>
        <tissue evidence="3">Leaf</tissue>
    </source>
</reference>
<dbReference type="Proteomes" id="UP000829196">
    <property type="component" value="Unassembled WGS sequence"/>
</dbReference>
<feature type="region of interest" description="Disordered" evidence="1">
    <location>
        <begin position="1"/>
        <end position="37"/>
    </location>
</feature>
<gene>
    <name evidence="3" type="ORF">KFK09_024820</name>
</gene>
<organism evidence="3 4">
    <name type="scientific">Dendrobium nobile</name>
    <name type="common">Orchid</name>
    <dbReference type="NCBI Taxonomy" id="94219"/>
    <lineage>
        <taxon>Eukaryota</taxon>
        <taxon>Viridiplantae</taxon>
        <taxon>Streptophyta</taxon>
        <taxon>Embryophyta</taxon>
        <taxon>Tracheophyta</taxon>
        <taxon>Spermatophyta</taxon>
        <taxon>Magnoliopsida</taxon>
        <taxon>Liliopsida</taxon>
        <taxon>Asparagales</taxon>
        <taxon>Orchidaceae</taxon>
        <taxon>Epidendroideae</taxon>
        <taxon>Malaxideae</taxon>
        <taxon>Dendrobiinae</taxon>
        <taxon>Dendrobium</taxon>
    </lineage>
</organism>
<dbReference type="AlphaFoldDB" id="A0A8T3AEU6"/>
<sequence length="158" mass="17504">MRGLDRALDANVDAGSQAEEEIDERRSGQRAQAAGGRSRRLRLSAVNNVDDILITGNDKSTISNLLSNLNSHFTMKHLGLARHFLGISIQYLQDKYFLSQPAYAYSLLQQANLTNCNSLANPSCTKTANSFLTGQYTRGPYNIQRTHRSSSIPHYNSA</sequence>
<dbReference type="InterPro" id="IPR013103">
    <property type="entry name" value="RVT_2"/>
</dbReference>
<feature type="domain" description="Reverse transcriptase Ty1/copia-type" evidence="2">
    <location>
        <begin position="48"/>
        <end position="122"/>
    </location>
</feature>
<accession>A0A8T3AEU6</accession>
<comment type="caution">
    <text evidence="3">The sequence shown here is derived from an EMBL/GenBank/DDBJ whole genome shotgun (WGS) entry which is preliminary data.</text>
</comment>
<dbReference type="Pfam" id="PF07727">
    <property type="entry name" value="RVT_2"/>
    <property type="match status" value="1"/>
</dbReference>
<evidence type="ECO:0000259" key="2">
    <source>
        <dbReference type="Pfam" id="PF07727"/>
    </source>
</evidence>
<keyword evidence="4" id="KW-1185">Reference proteome</keyword>
<dbReference type="EMBL" id="JAGYWB010000017">
    <property type="protein sequence ID" value="KAI0494678.1"/>
    <property type="molecule type" value="Genomic_DNA"/>
</dbReference>
<evidence type="ECO:0000313" key="3">
    <source>
        <dbReference type="EMBL" id="KAI0494678.1"/>
    </source>
</evidence>
<evidence type="ECO:0000313" key="4">
    <source>
        <dbReference type="Proteomes" id="UP000829196"/>
    </source>
</evidence>
<name>A0A8T3AEU6_DENNO</name>
<protein>
    <recommendedName>
        <fullName evidence="2">Reverse transcriptase Ty1/copia-type domain-containing protein</fullName>
    </recommendedName>
</protein>
<proteinExistence type="predicted"/>